<name>A9KF23_COXBN</name>
<dbReference type="HOGENOM" id="CLU_3250220_0_0_6"/>
<organism evidence="1 2">
    <name type="scientific">Coxiella burnetii (strain Dugway 5J108-111)</name>
    <dbReference type="NCBI Taxonomy" id="434922"/>
    <lineage>
        <taxon>Bacteria</taxon>
        <taxon>Pseudomonadati</taxon>
        <taxon>Pseudomonadota</taxon>
        <taxon>Gammaproteobacteria</taxon>
        <taxon>Legionellales</taxon>
        <taxon>Coxiellaceae</taxon>
        <taxon>Coxiella</taxon>
    </lineage>
</organism>
<accession>A9KF23</accession>
<protein>
    <submittedName>
        <fullName evidence="1">Uncharacterized protein</fullName>
    </submittedName>
</protein>
<dbReference type="KEGG" id="cbd:CBUD_0082"/>
<gene>
    <name evidence="1" type="ordered locus">CBUD_0082</name>
</gene>
<reference evidence="1 2" key="1">
    <citation type="journal article" date="2009" name="Infect. Immun.">
        <title>Comparative genomics reveal extensive transposon-mediated genomic plasticity and diversity among potential effector proteins within the genus Coxiella.</title>
        <authorList>
            <person name="Beare P.A."/>
            <person name="Unsworth N."/>
            <person name="Andoh M."/>
            <person name="Voth D.E."/>
            <person name="Omsland A."/>
            <person name="Gilk S.D."/>
            <person name="Williams K.P."/>
            <person name="Sobral B.W."/>
            <person name="Kupko J.J.III."/>
            <person name="Porcella S.F."/>
            <person name="Samuel J.E."/>
            <person name="Heinzen R.A."/>
        </authorList>
    </citation>
    <scope>NUCLEOTIDE SEQUENCE [LARGE SCALE GENOMIC DNA]</scope>
    <source>
        <strain evidence="1 2">Dugway 5J108-111</strain>
    </source>
</reference>
<dbReference type="EMBL" id="CP000733">
    <property type="protein sequence ID" value="ABS76639.1"/>
    <property type="molecule type" value="Genomic_DNA"/>
</dbReference>
<proteinExistence type="predicted"/>
<sequence>MAAYDHDFQTGKLVARMQRSGIREIKPQFPYSASLHTGYALT</sequence>
<dbReference type="Proteomes" id="UP000008555">
    <property type="component" value="Chromosome"/>
</dbReference>
<evidence type="ECO:0000313" key="1">
    <source>
        <dbReference type="EMBL" id="ABS76639.1"/>
    </source>
</evidence>
<evidence type="ECO:0000313" key="2">
    <source>
        <dbReference type="Proteomes" id="UP000008555"/>
    </source>
</evidence>
<dbReference type="AlphaFoldDB" id="A9KF23"/>